<dbReference type="RefSeq" id="WP_343988150.1">
    <property type="nucleotide sequence ID" value="NZ_BAAAJG010000029.1"/>
</dbReference>
<keyword evidence="2" id="KW-0472">Membrane</keyword>
<reference evidence="4" key="1">
    <citation type="journal article" date="2019" name="Int. J. Syst. Evol. Microbiol.">
        <title>The Global Catalogue of Microorganisms (GCM) 10K type strain sequencing project: providing services to taxonomists for standard genome sequencing and annotation.</title>
        <authorList>
            <consortium name="The Broad Institute Genomics Platform"/>
            <consortium name="The Broad Institute Genome Sequencing Center for Infectious Disease"/>
            <person name="Wu L."/>
            <person name="Ma J."/>
        </authorList>
    </citation>
    <scope>NUCLEOTIDE SEQUENCE [LARGE SCALE GENOMIC DNA]</scope>
    <source>
        <strain evidence="4">JCM 12165</strain>
    </source>
</reference>
<gene>
    <name evidence="3" type="ORF">ACFSCY_14360</name>
</gene>
<dbReference type="EMBL" id="JBHUCP010000008">
    <property type="protein sequence ID" value="MFD1530629.1"/>
    <property type="molecule type" value="Genomic_DNA"/>
</dbReference>
<evidence type="ECO:0008006" key="5">
    <source>
        <dbReference type="Google" id="ProtNLM"/>
    </source>
</evidence>
<keyword evidence="4" id="KW-1185">Reference proteome</keyword>
<organism evidence="3 4">
    <name type="scientific">Pseudonocardia aurantiaca</name>
    <dbReference type="NCBI Taxonomy" id="75290"/>
    <lineage>
        <taxon>Bacteria</taxon>
        <taxon>Bacillati</taxon>
        <taxon>Actinomycetota</taxon>
        <taxon>Actinomycetes</taxon>
        <taxon>Pseudonocardiales</taxon>
        <taxon>Pseudonocardiaceae</taxon>
        <taxon>Pseudonocardia</taxon>
    </lineage>
</organism>
<evidence type="ECO:0000256" key="2">
    <source>
        <dbReference type="SAM" id="Phobius"/>
    </source>
</evidence>
<keyword evidence="2" id="KW-0812">Transmembrane</keyword>
<evidence type="ECO:0000256" key="1">
    <source>
        <dbReference type="SAM" id="MobiDB-lite"/>
    </source>
</evidence>
<name>A0ABW4FJX1_9PSEU</name>
<evidence type="ECO:0000313" key="3">
    <source>
        <dbReference type="EMBL" id="MFD1530629.1"/>
    </source>
</evidence>
<feature type="transmembrane region" description="Helical" evidence="2">
    <location>
        <begin position="12"/>
        <end position="35"/>
    </location>
</feature>
<feature type="compositionally biased region" description="Pro residues" evidence="1">
    <location>
        <begin position="61"/>
        <end position="70"/>
    </location>
</feature>
<evidence type="ECO:0000313" key="4">
    <source>
        <dbReference type="Proteomes" id="UP001597145"/>
    </source>
</evidence>
<protein>
    <recommendedName>
        <fullName evidence="5">Secreted protein</fullName>
    </recommendedName>
</protein>
<keyword evidence="2" id="KW-1133">Transmembrane helix</keyword>
<sequence>MESPLQHARTVAWGGLWFLVVMTFTAAVGVISAAASAGEMPPLTPNVRTVVGPYPDGPSSAPSPDPLRAG</sequence>
<dbReference type="Proteomes" id="UP001597145">
    <property type="component" value="Unassembled WGS sequence"/>
</dbReference>
<comment type="caution">
    <text evidence="3">The sequence shown here is derived from an EMBL/GenBank/DDBJ whole genome shotgun (WGS) entry which is preliminary data.</text>
</comment>
<feature type="region of interest" description="Disordered" evidence="1">
    <location>
        <begin position="39"/>
        <end position="70"/>
    </location>
</feature>
<accession>A0ABW4FJX1</accession>
<proteinExistence type="predicted"/>